<comment type="caution">
    <text evidence="2">The sequence shown here is derived from an EMBL/GenBank/DDBJ whole genome shotgun (WGS) entry which is preliminary data.</text>
</comment>
<feature type="transmembrane region" description="Helical" evidence="1">
    <location>
        <begin position="49"/>
        <end position="66"/>
    </location>
</feature>
<dbReference type="AlphaFoldDB" id="A0A9Q0S3Y2"/>
<gene>
    <name evidence="2" type="ORF">Bhyg_08854</name>
</gene>
<protein>
    <submittedName>
        <fullName evidence="2">Uncharacterized protein</fullName>
    </submittedName>
</protein>
<sequence>MRHSHYMETLSVRINTYLYPHDTDNFILIVPKRFKSKTDYDQIFKSPLILVWVPAVATVATMRLIFNKIRRIDKKLVEIFLQTFGLSLGVSFKAAISSAAENLLLWCFCLGTMLSGMLLSSSMFQGFALHLNILAINNLDELQMLGLEVCVPLYSESVEYFFNIIPQKLRLNIVKSYDISDMIANRNTSYGYVIYESYGDEAIGVEENKILKYLKTVATT</sequence>
<evidence type="ECO:0000313" key="3">
    <source>
        <dbReference type="Proteomes" id="UP001151699"/>
    </source>
</evidence>
<feature type="transmembrane region" description="Helical" evidence="1">
    <location>
        <begin position="103"/>
        <end position="124"/>
    </location>
</feature>
<keyword evidence="1" id="KW-0812">Transmembrane</keyword>
<keyword evidence="1" id="KW-0472">Membrane</keyword>
<dbReference type="EMBL" id="WJQU01000002">
    <property type="protein sequence ID" value="KAJ6643889.1"/>
    <property type="molecule type" value="Genomic_DNA"/>
</dbReference>
<organism evidence="2 3">
    <name type="scientific">Pseudolycoriella hygida</name>
    <dbReference type="NCBI Taxonomy" id="35572"/>
    <lineage>
        <taxon>Eukaryota</taxon>
        <taxon>Metazoa</taxon>
        <taxon>Ecdysozoa</taxon>
        <taxon>Arthropoda</taxon>
        <taxon>Hexapoda</taxon>
        <taxon>Insecta</taxon>
        <taxon>Pterygota</taxon>
        <taxon>Neoptera</taxon>
        <taxon>Endopterygota</taxon>
        <taxon>Diptera</taxon>
        <taxon>Nematocera</taxon>
        <taxon>Sciaroidea</taxon>
        <taxon>Sciaridae</taxon>
        <taxon>Pseudolycoriella</taxon>
    </lineage>
</organism>
<evidence type="ECO:0000313" key="2">
    <source>
        <dbReference type="EMBL" id="KAJ6643889.1"/>
    </source>
</evidence>
<accession>A0A9Q0S3Y2</accession>
<dbReference type="Proteomes" id="UP001151699">
    <property type="component" value="Chromosome B"/>
</dbReference>
<name>A0A9Q0S3Y2_9DIPT</name>
<keyword evidence="3" id="KW-1185">Reference proteome</keyword>
<proteinExistence type="predicted"/>
<keyword evidence="1" id="KW-1133">Transmembrane helix</keyword>
<evidence type="ECO:0000256" key="1">
    <source>
        <dbReference type="SAM" id="Phobius"/>
    </source>
</evidence>
<reference evidence="2" key="1">
    <citation type="submission" date="2022-07" db="EMBL/GenBank/DDBJ databases">
        <authorList>
            <person name="Trinca V."/>
            <person name="Uliana J.V.C."/>
            <person name="Torres T.T."/>
            <person name="Ward R.J."/>
            <person name="Monesi N."/>
        </authorList>
    </citation>
    <scope>NUCLEOTIDE SEQUENCE</scope>
    <source>
        <strain evidence="2">HSMRA1968</strain>
        <tissue evidence="2">Whole embryos</tissue>
    </source>
</reference>